<name>A0AB35YA84_9FIRM</name>
<evidence type="ECO:0000313" key="2">
    <source>
        <dbReference type="EMBL" id="MEJ5196184.1"/>
    </source>
</evidence>
<keyword evidence="1" id="KW-0812">Transmembrane</keyword>
<feature type="transmembrane region" description="Helical" evidence="1">
    <location>
        <begin position="62"/>
        <end position="82"/>
    </location>
</feature>
<dbReference type="RefSeq" id="WP_339395550.1">
    <property type="nucleotide sequence ID" value="NZ_JBBFGL010000007.1"/>
</dbReference>
<keyword evidence="1" id="KW-1133">Transmembrane helix</keyword>
<keyword evidence="1" id="KW-0472">Membrane</keyword>
<evidence type="ECO:0000313" key="3">
    <source>
        <dbReference type="Proteomes" id="UP001373196"/>
    </source>
</evidence>
<sequence>MNYSYVGHFGGPLMGTFCFIVGSWIAEESLDKNEYSYLLVVVMVLIWPLSKMIPTIRYSPSISLIASVFLGMSGVFILPFGFQRMPQGVKEKSLTFLRKIGGGH</sequence>
<organism evidence="2 3">
    <name type="scientific">Faecalibacterium wellingii</name>
    <dbReference type="NCBI Taxonomy" id="2929491"/>
    <lineage>
        <taxon>Bacteria</taxon>
        <taxon>Bacillati</taxon>
        <taxon>Bacillota</taxon>
        <taxon>Clostridia</taxon>
        <taxon>Eubacteriales</taxon>
        <taxon>Oscillospiraceae</taxon>
        <taxon>Faecalibacterium</taxon>
    </lineage>
</organism>
<evidence type="ECO:0000256" key="1">
    <source>
        <dbReference type="SAM" id="Phobius"/>
    </source>
</evidence>
<dbReference type="EMBL" id="JBBFGL010000007">
    <property type="protein sequence ID" value="MEJ5196184.1"/>
    <property type="molecule type" value="Genomic_DNA"/>
</dbReference>
<feature type="transmembrane region" description="Helical" evidence="1">
    <location>
        <begin position="6"/>
        <end position="25"/>
    </location>
</feature>
<accession>A0AB35YA84</accession>
<proteinExistence type="predicted"/>
<comment type="caution">
    <text evidence="2">The sequence shown here is derived from an EMBL/GenBank/DDBJ whole genome shotgun (WGS) entry which is preliminary data.</text>
</comment>
<feature type="transmembrane region" description="Helical" evidence="1">
    <location>
        <begin position="37"/>
        <end position="56"/>
    </location>
</feature>
<dbReference type="AlphaFoldDB" id="A0AB35YA84"/>
<dbReference type="Proteomes" id="UP001373196">
    <property type="component" value="Unassembled WGS sequence"/>
</dbReference>
<gene>
    <name evidence="2" type="ORF">WF834_08355</name>
</gene>
<protein>
    <submittedName>
        <fullName evidence="2">Uncharacterized protein</fullName>
    </submittedName>
</protein>
<reference evidence="2" key="1">
    <citation type="submission" date="2024-03" db="EMBL/GenBank/DDBJ databases">
        <authorList>
            <person name="Plomp N."/>
            <person name="Harmsen H.J."/>
        </authorList>
    </citation>
    <scope>NUCLEOTIDE SEQUENCE</scope>
    <source>
        <strain evidence="2">HTF-128</strain>
    </source>
</reference>